<dbReference type="InterPro" id="IPR027450">
    <property type="entry name" value="AlkB-like"/>
</dbReference>
<dbReference type="GO" id="GO:0016705">
    <property type="term" value="F:oxidoreductase activity, acting on paired donors, with incorporation or reduction of molecular oxygen"/>
    <property type="evidence" value="ECO:0007669"/>
    <property type="project" value="UniProtKB-ARBA"/>
</dbReference>
<dbReference type="Pfam" id="PF13532">
    <property type="entry name" value="2OG-FeII_Oxy_2"/>
    <property type="match status" value="1"/>
</dbReference>
<evidence type="ECO:0000256" key="8">
    <source>
        <dbReference type="ARBA" id="ARBA00023204"/>
    </source>
</evidence>
<dbReference type="PANTHER" id="PTHR31212:SF4">
    <property type="entry name" value="ALPHA-KETOGLUTARATE-DEPENDENT DIOXYGENASE ALKB HOMOLOG 3"/>
    <property type="match status" value="1"/>
</dbReference>
<dbReference type="AlphaFoldDB" id="A0A1G8H384"/>
<accession>A0A1G8H384</accession>
<dbReference type="GO" id="GO:0032451">
    <property type="term" value="F:demethylase activity"/>
    <property type="evidence" value="ECO:0007669"/>
    <property type="project" value="UniProtKB-ARBA"/>
</dbReference>
<comment type="cofactor">
    <cofactor evidence="1">
        <name>Fe(2+)</name>
        <dbReference type="ChEBI" id="CHEBI:29033"/>
    </cofactor>
</comment>
<name>A0A1G8H384_9FLAO</name>
<keyword evidence="8" id="KW-0234">DNA repair</keyword>
<dbReference type="GO" id="GO:0016787">
    <property type="term" value="F:hydrolase activity"/>
    <property type="evidence" value="ECO:0007669"/>
    <property type="project" value="UniProtKB-ARBA"/>
</dbReference>
<dbReference type="SUPFAM" id="SSF51197">
    <property type="entry name" value="Clavaminate synthase-like"/>
    <property type="match status" value="1"/>
</dbReference>
<organism evidence="10 11">
    <name type="scientific">Flavobacterium omnivorum</name>
    <dbReference type="NCBI Taxonomy" id="178355"/>
    <lineage>
        <taxon>Bacteria</taxon>
        <taxon>Pseudomonadati</taxon>
        <taxon>Bacteroidota</taxon>
        <taxon>Flavobacteriia</taxon>
        <taxon>Flavobacteriales</taxon>
        <taxon>Flavobacteriaceae</taxon>
        <taxon>Flavobacterium</taxon>
    </lineage>
</organism>
<keyword evidence="3" id="KW-0227">DNA damage</keyword>
<evidence type="ECO:0000256" key="2">
    <source>
        <dbReference type="ARBA" id="ARBA00022723"/>
    </source>
</evidence>
<evidence type="ECO:0000256" key="3">
    <source>
        <dbReference type="ARBA" id="ARBA00022763"/>
    </source>
</evidence>
<evidence type="ECO:0000313" key="11">
    <source>
        <dbReference type="Proteomes" id="UP000199274"/>
    </source>
</evidence>
<keyword evidence="11" id="KW-1185">Reference proteome</keyword>
<evidence type="ECO:0000313" key="10">
    <source>
        <dbReference type="EMBL" id="SDI01142.1"/>
    </source>
</evidence>
<keyword evidence="5 10" id="KW-0223">Dioxygenase</keyword>
<sequence length="208" mass="24319">MILFNDTEIFTSGSGGKKKFDLPDTELMLYDNFFTKEESDNYYTTLLNNTPWQEYAMEIYDKTVTVPRMISWYEDSDNLGADGTKPDWTPELLSIRERVEKETQVKFNSVLLNLYRNGKDGVAWHSDREQNFGTDAIIASVSFGETRMFRLRHKFRKEIPQVEIPLHHGSLLLMAGTTQSFWQHQVPKTAKDILPRINLTFRQVKRQL</sequence>
<dbReference type="GO" id="GO:0051213">
    <property type="term" value="F:dioxygenase activity"/>
    <property type="evidence" value="ECO:0007669"/>
    <property type="project" value="UniProtKB-KW"/>
</dbReference>
<dbReference type="InterPro" id="IPR037151">
    <property type="entry name" value="AlkB-like_sf"/>
</dbReference>
<protein>
    <submittedName>
        <fullName evidence="10">Alkylated DNA repair dioxygenase AlkB</fullName>
    </submittedName>
</protein>
<dbReference type="PANTHER" id="PTHR31212">
    <property type="entry name" value="ALPHA-KETOGLUTARATE-DEPENDENT DIOXYGENASE ALKB HOMOLOG 3"/>
    <property type="match status" value="1"/>
</dbReference>
<dbReference type="PROSITE" id="PS51471">
    <property type="entry name" value="FE2OG_OXY"/>
    <property type="match status" value="1"/>
</dbReference>
<evidence type="ECO:0000256" key="1">
    <source>
        <dbReference type="ARBA" id="ARBA00001954"/>
    </source>
</evidence>
<keyword evidence="7" id="KW-0408">Iron</keyword>
<reference evidence="11" key="1">
    <citation type="submission" date="2016-10" db="EMBL/GenBank/DDBJ databases">
        <authorList>
            <person name="Varghese N."/>
            <person name="Submissions S."/>
        </authorList>
    </citation>
    <scope>NUCLEOTIDE SEQUENCE [LARGE SCALE GENOMIC DNA]</scope>
    <source>
        <strain evidence="11">CGMCC 1.2747</strain>
    </source>
</reference>
<dbReference type="Proteomes" id="UP000199274">
    <property type="component" value="Unassembled WGS sequence"/>
</dbReference>
<proteinExistence type="predicted"/>
<dbReference type="GO" id="GO:0006307">
    <property type="term" value="P:DNA alkylation repair"/>
    <property type="evidence" value="ECO:0007669"/>
    <property type="project" value="InterPro"/>
</dbReference>
<evidence type="ECO:0000256" key="6">
    <source>
        <dbReference type="ARBA" id="ARBA00023002"/>
    </source>
</evidence>
<keyword evidence="6" id="KW-0560">Oxidoreductase</keyword>
<dbReference type="OrthoDB" id="190276at2"/>
<dbReference type="GO" id="GO:0140097">
    <property type="term" value="F:catalytic activity, acting on DNA"/>
    <property type="evidence" value="ECO:0007669"/>
    <property type="project" value="UniProtKB-ARBA"/>
</dbReference>
<dbReference type="InterPro" id="IPR005123">
    <property type="entry name" value="Oxoglu/Fe-dep_dioxygenase_dom"/>
</dbReference>
<evidence type="ECO:0000256" key="7">
    <source>
        <dbReference type="ARBA" id="ARBA00023004"/>
    </source>
</evidence>
<dbReference type="STRING" id="178355.SAMN04488062_12014"/>
<evidence type="ECO:0000259" key="9">
    <source>
        <dbReference type="PROSITE" id="PS51471"/>
    </source>
</evidence>
<keyword evidence="4" id="KW-0460">Magnesium</keyword>
<evidence type="ECO:0000256" key="5">
    <source>
        <dbReference type="ARBA" id="ARBA00022964"/>
    </source>
</evidence>
<dbReference type="GO" id="GO:0046872">
    <property type="term" value="F:metal ion binding"/>
    <property type="evidence" value="ECO:0007669"/>
    <property type="project" value="UniProtKB-KW"/>
</dbReference>
<dbReference type="FunFam" id="2.60.120.590:FF:000004">
    <property type="entry name" value="DNA oxidative demethylase ALKBH2"/>
    <property type="match status" value="1"/>
</dbReference>
<keyword evidence="2" id="KW-0479">Metal-binding</keyword>
<dbReference type="Gene3D" id="2.60.120.590">
    <property type="entry name" value="Alpha-ketoglutarate-dependent dioxygenase AlkB-like"/>
    <property type="match status" value="1"/>
</dbReference>
<evidence type="ECO:0000256" key="4">
    <source>
        <dbReference type="ARBA" id="ARBA00022842"/>
    </source>
</evidence>
<dbReference type="InterPro" id="IPR032854">
    <property type="entry name" value="ALKBH3"/>
</dbReference>
<feature type="domain" description="Fe2OG dioxygenase" evidence="9">
    <location>
        <begin position="106"/>
        <end position="205"/>
    </location>
</feature>
<dbReference type="RefSeq" id="WP_091258902.1">
    <property type="nucleotide sequence ID" value="NZ_FNDB01000020.1"/>
</dbReference>
<gene>
    <name evidence="10" type="ORF">SAMN04488062_12014</name>
</gene>
<dbReference type="EMBL" id="FNDB01000020">
    <property type="protein sequence ID" value="SDI01142.1"/>
    <property type="molecule type" value="Genomic_DNA"/>
</dbReference>